<gene>
    <name evidence="3" type="ORF">PVAP13_9NG323619</name>
</gene>
<accession>A0A8T0MN85</accession>
<feature type="region of interest" description="Disordered" evidence="1">
    <location>
        <begin position="24"/>
        <end position="99"/>
    </location>
</feature>
<proteinExistence type="predicted"/>
<evidence type="ECO:0000256" key="2">
    <source>
        <dbReference type="SAM" id="SignalP"/>
    </source>
</evidence>
<dbReference type="AlphaFoldDB" id="A0A8T0MN85"/>
<feature type="chain" id="PRO_5035858987" evidence="2">
    <location>
        <begin position="22"/>
        <end position="99"/>
    </location>
</feature>
<feature type="signal peptide" evidence="2">
    <location>
        <begin position="1"/>
        <end position="21"/>
    </location>
</feature>
<protein>
    <submittedName>
        <fullName evidence="3">Uncharacterized protein</fullName>
    </submittedName>
</protein>
<evidence type="ECO:0000313" key="3">
    <source>
        <dbReference type="EMBL" id="KAG2537893.1"/>
    </source>
</evidence>
<feature type="compositionally biased region" description="Polar residues" evidence="1">
    <location>
        <begin position="79"/>
        <end position="90"/>
    </location>
</feature>
<dbReference type="Proteomes" id="UP000823388">
    <property type="component" value="Chromosome 9N"/>
</dbReference>
<organism evidence="3 4">
    <name type="scientific">Panicum virgatum</name>
    <name type="common">Blackwell switchgrass</name>
    <dbReference type="NCBI Taxonomy" id="38727"/>
    <lineage>
        <taxon>Eukaryota</taxon>
        <taxon>Viridiplantae</taxon>
        <taxon>Streptophyta</taxon>
        <taxon>Embryophyta</taxon>
        <taxon>Tracheophyta</taxon>
        <taxon>Spermatophyta</taxon>
        <taxon>Magnoliopsida</taxon>
        <taxon>Liliopsida</taxon>
        <taxon>Poales</taxon>
        <taxon>Poaceae</taxon>
        <taxon>PACMAD clade</taxon>
        <taxon>Panicoideae</taxon>
        <taxon>Panicodae</taxon>
        <taxon>Paniceae</taxon>
        <taxon>Panicinae</taxon>
        <taxon>Panicum</taxon>
        <taxon>Panicum sect. Hiantes</taxon>
    </lineage>
</organism>
<reference evidence="3" key="1">
    <citation type="submission" date="2020-05" db="EMBL/GenBank/DDBJ databases">
        <title>WGS assembly of Panicum virgatum.</title>
        <authorList>
            <person name="Lovell J.T."/>
            <person name="Jenkins J."/>
            <person name="Shu S."/>
            <person name="Juenger T.E."/>
            <person name="Schmutz J."/>
        </authorList>
    </citation>
    <scope>NUCLEOTIDE SEQUENCE</scope>
    <source>
        <strain evidence="3">AP13</strain>
    </source>
</reference>
<sequence>MHQCLVFCLLCISITTPPCDICRKSRAKPGRPLGSASNKADASTSTPKRKKVARDDAALNTSPAMNTRRQLALSKQAEAGTSQEVSTTPNMEVATPTKK</sequence>
<feature type="compositionally biased region" description="Polar residues" evidence="1">
    <location>
        <begin position="35"/>
        <end position="46"/>
    </location>
</feature>
<evidence type="ECO:0000256" key="1">
    <source>
        <dbReference type="SAM" id="MobiDB-lite"/>
    </source>
</evidence>
<dbReference type="EMBL" id="CM029054">
    <property type="protein sequence ID" value="KAG2537893.1"/>
    <property type="molecule type" value="Genomic_DNA"/>
</dbReference>
<feature type="compositionally biased region" description="Polar residues" evidence="1">
    <location>
        <begin position="59"/>
        <end position="69"/>
    </location>
</feature>
<comment type="caution">
    <text evidence="3">The sequence shown here is derived from an EMBL/GenBank/DDBJ whole genome shotgun (WGS) entry which is preliminary data.</text>
</comment>
<evidence type="ECO:0000313" key="4">
    <source>
        <dbReference type="Proteomes" id="UP000823388"/>
    </source>
</evidence>
<name>A0A8T0MN85_PANVG</name>
<keyword evidence="4" id="KW-1185">Reference proteome</keyword>
<keyword evidence="2" id="KW-0732">Signal</keyword>